<dbReference type="EMBL" id="DAAQER010000016">
    <property type="protein sequence ID" value="HAD8995268.1"/>
    <property type="molecule type" value="Genomic_DNA"/>
</dbReference>
<organism evidence="1">
    <name type="scientific">Salmonella enterica</name>
    <name type="common">Salmonella choleraesuis</name>
    <dbReference type="NCBI Taxonomy" id="28901"/>
    <lineage>
        <taxon>Bacteria</taxon>
        <taxon>Pseudomonadati</taxon>
        <taxon>Pseudomonadota</taxon>
        <taxon>Gammaproteobacteria</taxon>
        <taxon>Enterobacterales</taxon>
        <taxon>Enterobacteriaceae</taxon>
        <taxon>Salmonella</taxon>
    </lineage>
</organism>
<name>A0A722HS18_SALER</name>
<reference evidence="1" key="1">
    <citation type="journal article" date="2018" name="Genome Biol.">
        <title>SKESA: strategic k-mer extension for scrupulous assemblies.</title>
        <authorList>
            <person name="Souvorov A."/>
            <person name="Agarwala R."/>
            <person name="Lipman D.J."/>
        </authorList>
    </citation>
    <scope>NUCLEOTIDE SEQUENCE</scope>
    <source>
        <strain evidence="1">SA07.215</strain>
    </source>
</reference>
<evidence type="ECO:0000313" key="1">
    <source>
        <dbReference type="EMBL" id="HAD8995268.1"/>
    </source>
</evidence>
<comment type="caution">
    <text evidence="1">The sequence shown here is derived from an EMBL/GenBank/DDBJ whole genome shotgun (WGS) entry which is preliminary data.</text>
</comment>
<proteinExistence type="predicted"/>
<reference evidence="1" key="2">
    <citation type="submission" date="2019-01" db="EMBL/GenBank/DDBJ databases">
        <authorList>
            <consortium name="NCBI Pathogen Detection Project"/>
        </authorList>
    </citation>
    <scope>NUCLEOTIDE SEQUENCE</scope>
    <source>
        <strain evidence="1">SA07.215</strain>
    </source>
</reference>
<sequence>MMEMDFKMHNDLGLGFICKNARTSSKPTLRKVTFPVSAYETSKLSLTGFQCPTACRFPFFVLCMIIHNHLSSACPITQNECSNHISQFSIDIKVQDWLSRSRVAFIDFHNLRNTDKTTLITVNHLEALLTVMSTTLVAYVPYSKKRLNFSFLNSFTLSKTSQSYTLTFPVVLSPLLDALGDFIQECITEKLLKRRNSNFMVYEYLKRSGQSSHKVEDINNDLQLKSLNIRLMSVLTGLSQQGLISFICEGKRGDRRIEELQFIPYVQRTYPEVLTFEEWISLGKVRTSS</sequence>
<dbReference type="AlphaFoldDB" id="A0A722HS18"/>
<protein>
    <submittedName>
        <fullName evidence="1">Uncharacterized protein</fullName>
    </submittedName>
</protein>
<accession>A0A722HS18</accession>
<gene>
    <name evidence="1" type="ORF">G1385_20040</name>
</gene>